<dbReference type="Proteomes" id="UP001652700">
    <property type="component" value="Unplaced"/>
</dbReference>
<keyword evidence="13" id="KW-1185">Reference proteome</keyword>
<keyword evidence="8" id="KW-0325">Glycoprotein</keyword>
<keyword evidence="7 10" id="KW-0472">Membrane</keyword>
<evidence type="ECO:0000256" key="3">
    <source>
        <dbReference type="ARBA" id="ARBA00022692"/>
    </source>
</evidence>
<accession>A0A6P7GNT4</accession>
<dbReference type="Gene3D" id="3.40.630.10">
    <property type="entry name" value="Zn peptidases"/>
    <property type="match status" value="1"/>
</dbReference>
<dbReference type="SUPFAM" id="SSF53187">
    <property type="entry name" value="Zn-dependent exopeptidases"/>
    <property type="match status" value="1"/>
</dbReference>
<reference evidence="12" key="2">
    <citation type="submission" date="2025-05" db="UniProtKB">
        <authorList>
            <consortium name="EnsemblMetazoa"/>
        </authorList>
    </citation>
    <scope>IDENTIFICATION</scope>
</reference>
<sequence>MWLQEVEEVFKGYLPYYILIFLPIFIIVSPANPVLASSEFPVYRMPHYDLHGIPHGCRSAGINLEAKSLTNWNNARHCVVTNFKSLTVDSFKNIKSKAGALLAMLPEHLSTLSAEEYQHLLLLENIILAQEVTIPVYFVKYSPELKSIIEDVESNIEDNLSKSATEAMINSIAGNGYQIIISASTPTVRTDARIATIHGQLSGYSADGKIPTIAVVAYYDSFGVAPDLSFGADSNGSGVAILLELVRIFSTLYAEQKTRGRYNIVFVLSGGGKMNYQGSKKWLEEQLDSVDGSIIQEVSYVMCLDTLAANDSIYLHVSKPPKEGSPTSQFYKELKSAASTIQPSVSVEGVHKKINLADDILGWEHERFSIRRLPAFTVSTLKTHRDFRKSTIMDTWGNLNMERLVKNTNIVAEALARHIYGESYESVFGSSLKISRKNVESWANTISSEARSPQLISTKDNPLVASFKQTFNEFLREVKVTVAVPDKRDPDFQFYHNTGGTVNVYSVKPAIFDLVLTIAIVLYLVIIYFLIERFPALYKIACSFTANNKKIKNN</sequence>
<dbReference type="InParanoid" id="A0A6P7GNT4"/>
<evidence type="ECO:0000256" key="1">
    <source>
        <dbReference type="ARBA" id="ARBA00004389"/>
    </source>
</evidence>
<name>A0A6P7GNT4_DIAVI</name>
<dbReference type="PIRSF" id="PIRSF011018">
    <property type="entry name" value="Nicalin"/>
    <property type="match status" value="1"/>
</dbReference>
<dbReference type="CDD" id="cd03882">
    <property type="entry name" value="M28_nicalin_like"/>
    <property type="match status" value="1"/>
</dbReference>
<gene>
    <name evidence="14" type="primary">LOC114341087</name>
</gene>
<comment type="similarity">
    <text evidence="2 9">Belongs to the nicastrin family.</text>
</comment>
<organism evidence="14">
    <name type="scientific">Diabrotica virgifera virgifera</name>
    <name type="common">western corn rootworm</name>
    <dbReference type="NCBI Taxonomy" id="50390"/>
    <lineage>
        <taxon>Eukaryota</taxon>
        <taxon>Metazoa</taxon>
        <taxon>Ecdysozoa</taxon>
        <taxon>Arthropoda</taxon>
        <taxon>Hexapoda</taxon>
        <taxon>Insecta</taxon>
        <taxon>Pterygota</taxon>
        <taxon>Neoptera</taxon>
        <taxon>Endopterygota</taxon>
        <taxon>Coleoptera</taxon>
        <taxon>Polyphaga</taxon>
        <taxon>Cucujiformia</taxon>
        <taxon>Chrysomeloidea</taxon>
        <taxon>Chrysomelidae</taxon>
        <taxon>Galerucinae</taxon>
        <taxon>Diabroticina</taxon>
        <taxon>Diabroticites</taxon>
        <taxon>Diabrotica</taxon>
    </lineage>
</organism>
<keyword evidence="3 10" id="KW-0812">Transmembrane</keyword>
<keyword evidence="4" id="KW-0732">Signal</keyword>
<feature type="transmembrane region" description="Helical" evidence="10">
    <location>
        <begin position="510"/>
        <end position="531"/>
    </location>
</feature>
<dbReference type="Pfam" id="PF04389">
    <property type="entry name" value="Peptidase_M28"/>
    <property type="match status" value="1"/>
</dbReference>
<reference evidence="14" key="1">
    <citation type="submission" date="2025-04" db="UniProtKB">
        <authorList>
            <consortium name="RefSeq"/>
        </authorList>
    </citation>
    <scope>IDENTIFICATION</scope>
</reference>
<evidence type="ECO:0000259" key="11">
    <source>
        <dbReference type="Pfam" id="PF04389"/>
    </source>
</evidence>
<comment type="subcellular location">
    <subcellularLocation>
        <location evidence="1">Endoplasmic reticulum membrane</location>
        <topology evidence="1">Single-pass membrane protein</topology>
    </subcellularLocation>
</comment>
<evidence type="ECO:0000256" key="6">
    <source>
        <dbReference type="ARBA" id="ARBA00022989"/>
    </source>
</evidence>
<evidence type="ECO:0000256" key="5">
    <source>
        <dbReference type="ARBA" id="ARBA00022824"/>
    </source>
</evidence>
<evidence type="ECO:0000256" key="10">
    <source>
        <dbReference type="SAM" id="Phobius"/>
    </source>
</evidence>
<proteinExistence type="inferred from homology"/>
<dbReference type="InterPro" id="IPR007484">
    <property type="entry name" value="Peptidase_M28"/>
</dbReference>
<evidence type="ECO:0000256" key="7">
    <source>
        <dbReference type="ARBA" id="ARBA00023136"/>
    </source>
</evidence>
<feature type="transmembrane region" description="Helical" evidence="10">
    <location>
        <begin position="12"/>
        <end position="31"/>
    </location>
</feature>
<evidence type="ECO:0000256" key="8">
    <source>
        <dbReference type="ARBA" id="ARBA00023180"/>
    </source>
</evidence>
<dbReference type="EnsemblMetazoa" id="XM_050659552.1">
    <property type="protein sequence ID" value="XP_050515509.1"/>
    <property type="gene ID" value="LOC126890544"/>
</dbReference>
<evidence type="ECO:0000313" key="13">
    <source>
        <dbReference type="Proteomes" id="UP001652700"/>
    </source>
</evidence>
<dbReference type="InterPro" id="IPR016574">
    <property type="entry name" value="Nicalin"/>
</dbReference>
<evidence type="ECO:0000313" key="12">
    <source>
        <dbReference type="EnsemblMetazoa" id="XP_050515509.1"/>
    </source>
</evidence>
<keyword evidence="6 10" id="KW-1133">Transmembrane helix</keyword>
<dbReference type="GO" id="GO:0009966">
    <property type="term" value="P:regulation of signal transduction"/>
    <property type="evidence" value="ECO:0007669"/>
    <property type="project" value="InterPro"/>
</dbReference>
<evidence type="ECO:0000256" key="4">
    <source>
        <dbReference type="ARBA" id="ARBA00022729"/>
    </source>
</evidence>
<feature type="domain" description="Peptidase M28" evidence="11">
    <location>
        <begin position="212"/>
        <end position="413"/>
    </location>
</feature>
<dbReference type="AlphaFoldDB" id="A0A6P7GNT4"/>
<evidence type="ECO:0000256" key="2">
    <source>
        <dbReference type="ARBA" id="ARBA00007717"/>
    </source>
</evidence>
<evidence type="ECO:0000313" key="14">
    <source>
        <dbReference type="RefSeq" id="XP_028147672.1"/>
    </source>
</evidence>
<dbReference type="GO" id="GO:0005789">
    <property type="term" value="C:endoplasmic reticulum membrane"/>
    <property type="evidence" value="ECO:0007669"/>
    <property type="project" value="UniProtKB-SubCell"/>
</dbReference>
<dbReference type="FunCoup" id="A0A6P7GNT4">
    <property type="interactions" value="2058"/>
</dbReference>
<protein>
    <recommendedName>
        <fullName evidence="9">Nicalin</fullName>
    </recommendedName>
</protein>
<evidence type="ECO:0000256" key="9">
    <source>
        <dbReference type="PIRNR" id="PIRNR011018"/>
    </source>
</evidence>
<keyword evidence="5" id="KW-0256">Endoplasmic reticulum</keyword>
<dbReference type="RefSeq" id="XP_028147672.1">
    <property type="nucleotide sequence ID" value="XM_028291871.1"/>
</dbReference>
<dbReference type="PANTHER" id="PTHR31826">
    <property type="entry name" value="NICALIN"/>
    <property type="match status" value="1"/>
</dbReference>
<dbReference type="OrthoDB" id="5913609at2759"/>